<dbReference type="AlphaFoldDB" id="A0A4S8IA65"/>
<evidence type="ECO:0000313" key="2">
    <source>
        <dbReference type="Proteomes" id="UP000317650"/>
    </source>
</evidence>
<proteinExistence type="predicted"/>
<sequence>MAKKGTWLSALAKPGNGVISFHDDKFNWKLRRVRSLSHSFSTMFHLISSKGGIAAAVEGTKMAYVPAPLAVVVKAMKLLSWMFKCLEQSHVLQEGMSYTLFAGTVSVSWLQVSSHRRVDEAKQANLGFELWKASSFSRKLLL</sequence>
<reference evidence="1 2" key="1">
    <citation type="journal article" date="2019" name="Nat. Plants">
        <title>Genome sequencing of Musa balbisiana reveals subgenome evolution and function divergence in polyploid bananas.</title>
        <authorList>
            <person name="Yao X."/>
        </authorList>
    </citation>
    <scope>NUCLEOTIDE SEQUENCE [LARGE SCALE GENOMIC DNA]</scope>
    <source>
        <strain evidence="2">cv. DH-PKW</strain>
        <tissue evidence="1">Leaves</tissue>
    </source>
</reference>
<dbReference type="EMBL" id="PYDT01000011">
    <property type="protein sequence ID" value="THU44927.1"/>
    <property type="molecule type" value="Genomic_DNA"/>
</dbReference>
<comment type="caution">
    <text evidence="1">The sequence shown here is derived from an EMBL/GenBank/DDBJ whole genome shotgun (WGS) entry which is preliminary data.</text>
</comment>
<dbReference type="Proteomes" id="UP000317650">
    <property type="component" value="Chromosome 2"/>
</dbReference>
<gene>
    <name evidence="1" type="ORF">C4D60_Mb02t12540</name>
</gene>
<accession>A0A4S8IA65</accession>
<protein>
    <submittedName>
        <fullName evidence="1">Uncharacterized protein</fullName>
    </submittedName>
</protein>
<keyword evidence="2" id="KW-1185">Reference proteome</keyword>
<evidence type="ECO:0000313" key="1">
    <source>
        <dbReference type="EMBL" id="THU44927.1"/>
    </source>
</evidence>
<name>A0A4S8IA65_MUSBA</name>
<organism evidence="1 2">
    <name type="scientific">Musa balbisiana</name>
    <name type="common">Banana</name>
    <dbReference type="NCBI Taxonomy" id="52838"/>
    <lineage>
        <taxon>Eukaryota</taxon>
        <taxon>Viridiplantae</taxon>
        <taxon>Streptophyta</taxon>
        <taxon>Embryophyta</taxon>
        <taxon>Tracheophyta</taxon>
        <taxon>Spermatophyta</taxon>
        <taxon>Magnoliopsida</taxon>
        <taxon>Liliopsida</taxon>
        <taxon>Zingiberales</taxon>
        <taxon>Musaceae</taxon>
        <taxon>Musa</taxon>
    </lineage>
</organism>